<dbReference type="Proteomes" id="UP000265703">
    <property type="component" value="Unassembled WGS sequence"/>
</dbReference>
<dbReference type="AlphaFoldDB" id="A0A397SIK6"/>
<evidence type="ECO:0000313" key="2">
    <source>
        <dbReference type="Proteomes" id="UP000265703"/>
    </source>
</evidence>
<evidence type="ECO:0008006" key="3">
    <source>
        <dbReference type="Google" id="ProtNLM"/>
    </source>
</evidence>
<dbReference type="InterPro" id="IPR036910">
    <property type="entry name" value="HMG_box_dom_sf"/>
</dbReference>
<keyword evidence="2" id="KW-1185">Reference proteome</keyword>
<organism evidence="1 2">
    <name type="scientific">Glomus cerebriforme</name>
    <dbReference type="NCBI Taxonomy" id="658196"/>
    <lineage>
        <taxon>Eukaryota</taxon>
        <taxon>Fungi</taxon>
        <taxon>Fungi incertae sedis</taxon>
        <taxon>Mucoromycota</taxon>
        <taxon>Glomeromycotina</taxon>
        <taxon>Glomeromycetes</taxon>
        <taxon>Glomerales</taxon>
        <taxon>Glomeraceae</taxon>
        <taxon>Glomus</taxon>
    </lineage>
</organism>
<accession>A0A397SIK6</accession>
<reference evidence="1 2" key="1">
    <citation type="submission" date="2018-06" db="EMBL/GenBank/DDBJ databases">
        <title>Comparative genomics reveals the genomic features of Rhizophagus irregularis, R. cerebriforme, R. diaphanum and Gigaspora rosea, and their symbiotic lifestyle signature.</title>
        <authorList>
            <person name="Morin E."/>
            <person name="San Clemente H."/>
            <person name="Chen E.C.H."/>
            <person name="De La Providencia I."/>
            <person name="Hainaut M."/>
            <person name="Kuo A."/>
            <person name="Kohler A."/>
            <person name="Murat C."/>
            <person name="Tang N."/>
            <person name="Roy S."/>
            <person name="Loubradou J."/>
            <person name="Henrissat B."/>
            <person name="Grigoriev I.V."/>
            <person name="Corradi N."/>
            <person name="Roux C."/>
            <person name="Martin F.M."/>
        </authorList>
    </citation>
    <scope>NUCLEOTIDE SEQUENCE [LARGE SCALE GENOMIC DNA]</scope>
    <source>
        <strain evidence="1 2">DAOM 227022</strain>
    </source>
</reference>
<gene>
    <name evidence="1" type="ORF">C1645_497869</name>
</gene>
<dbReference type="Gene3D" id="1.10.30.10">
    <property type="entry name" value="High mobility group box domain"/>
    <property type="match status" value="1"/>
</dbReference>
<dbReference type="EMBL" id="QKYT01000645">
    <property type="protein sequence ID" value="RIA82631.1"/>
    <property type="molecule type" value="Genomic_DNA"/>
</dbReference>
<comment type="caution">
    <text evidence="1">The sequence shown here is derived from an EMBL/GenBank/DDBJ whole genome shotgun (WGS) entry which is preliminary data.</text>
</comment>
<evidence type="ECO:0000313" key="1">
    <source>
        <dbReference type="EMBL" id="RIA82631.1"/>
    </source>
</evidence>
<dbReference type="OrthoDB" id="2327092at2759"/>
<protein>
    <recommendedName>
        <fullName evidence="3">HMG box domain-containing protein</fullName>
    </recommendedName>
</protein>
<dbReference type="SUPFAM" id="SSF47095">
    <property type="entry name" value="HMG-box"/>
    <property type="match status" value="1"/>
</dbReference>
<proteinExistence type="predicted"/>
<name>A0A397SIK6_9GLOM</name>
<sequence length="280" mass="32436">MSSQSSSSSTPDANRKRERIFLDSSNPSMPNQVFDSISPSFIKIPFPPCIDPYKLILDRNKGNNMDRTPIRTPNAFIIYRKLFIECARKEGYRLPMTVISSMASKSWKHESDIVKEEYKRISKQVFEIKNQLYPKSDRKKKKDKWNFVSFSKKSNLSELEMKISSDHNKDINPNLETTNLFSSEQSSNIINQDIPYIKEKSSYNQTPVSYTNYSYISNNSNNNNIGFGINEILDHNVINTYVDDTTDQHDNNTYVNSINSTSALMQNSQNSHFNFQPYHM</sequence>